<evidence type="ECO:0000313" key="2">
    <source>
        <dbReference type="EMBL" id="ODQ90739.1"/>
    </source>
</evidence>
<accession>A0A1E3RLJ8</accession>
<keyword evidence="3" id="KW-1185">Reference proteome</keyword>
<proteinExistence type="predicted"/>
<dbReference type="AlphaFoldDB" id="A0A1E3RLJ8"/>
<sequence>MVACGPRLVIVGSTDPSTTHSPSTPRTRHCGSTTASPSRPIGAVPDRCWEVDQDTGPNPVVAPINSRTMATPERSRSTSPAAVS</sequence>
<evidence type="ECO:0000256" key="1">
    <source>
        <dbReference type="SAM" id="MobiDB-lite"/>
    </source>
</evidence>
<dbReference type="EMBL" id="MIHA01000005">
    <property type="protein sequence ID" value="ODQ90739.1"/>
    <property type="molecule type" value="Genomic_DNA"/>
</dbReference>
<feature type="compositionally biased region" description="Low complexity" evidence="1">
    <location>
        <begin position="13"/>
        <end position="25"/>
    </location>
</feature>
<dbReference type="Proteomes" id="UP000094053">
    <property type="component" value="Unassembled WGS sequence"/>
</dbReference>
<dbReference type="STRING" id="1776.BHQ18_08345"/>
<feature type="region of interest" description="Disordered" evidence="1">
    <location>
        <begin position="1"/>
        <end position="84"/>
    </location>
</feature>
<reference evidence="3" key="1">
    <citation type="submission" date="2016-09" db="EMBL/GenBank/DDBJ databases">
        <authorList>
            <person name="Greninger A.L."/>
            <person name="Jerome K.R."/>
            <person name="Mcnair B."/>
            <person name="Wallis C."/>
            <person name="Fang F."/>
        </authorList>
    </citation>
    <scope>NUCLEOTIDE SEQUENCE [LARGE SCALE GENOMIC DNA]</scope>
    <source>
        <strain evidence="3">M6</strain>
    </source>
</reference>
<evidence type="ECO:0000313" key="3">
    <source>
        <dbReference type="Proteomes" id="UP000094053"/>
    </source>
</evidence>
<comment type="caution">
    <text evidence="2">The sequence shown here is derived from an EMBL/GenBank/DDBJ whole genome shotgun (WGS) entry which is preliminary data.</text>
</comment>
<organism evidence="2 3">
    <name type="scientific">Mycolicibacterium flavescens</name>
    <name type="common">Mycobacterium flavescens</name>
    <dbReference type="NCBI Taxonomy" id="1776"/>
    <lineage>
        <taxon>Bacteria</taxon>
        <taxon>Bacillati</taxon>
        <taxon>Actinomycetota</taxon>
        <taxon>Actinomycetes</taxon>
        <taxon>Mycobacteriales</taxon>
        <taxon>Mycobacteriaceae</taxon>
        <taxon>Mycolicibacterium</taxon>
    </lineage>
</organism>
<gene>
    <name evidence="2" type="ORF">BHQ18_08345</name>
</gene>
<protein>
    <submittedName>
        <fullName evidence="2">Uncharacterized protein</fullName>
    </submittedName>
</protein>
<name>A0A1E3RLJ8_MYCFV</name>